<evidence type="ECO:0000313" key="3">
    <source>
        <dbReference type="Proteomes" id="UP000031167"/>
    </source>
</evidence>
<evidence type="ECO:0000256" key="1">
    <source>
        <dbReference type="SAM" id="MobiDB-lite"/>
    </source>
</evidence>
<proteinExistence type="predicted"/>
<keyword evidence="3" id="KW-1185">Reference proteome</keyword>
<dbReference type="OrthoDB" id="1273525at2"/>
<dbReference type="Proteomes" id="UP000031167">
    <property type="component" value="Unassembled WGS sequence"/>
</dbReference>
<organism evidence="2 3">
    <name type="scientific">Chryseobacterium taiwanense</name>
    <dbReference type="NCBI Taxonomy" id="363331"/>
    <lineage>
        <taxon>Bacteria</taxon>
        <taxon>Pseudomonadati</taxon>
        <taxon>Bacteroidota</taxon>
        <taxon>Flavobacteriia</taxon>
        <taxon>Flavobacteriales</taxon>
        <taxon>Weeksellaceae</taxon>
        <taxon>Chryseobacterium group</taxon>
        <taxon>Chryseobacterium</taxon>
    </lineage>
</organism>
<gene>
    <name evidence="2" type="ORF">RM51_15390</name>
</gene>
<feature type="compositionally biased region" description="Basic and acidic residues" evidence="1">
    <location>
        <begin position="201"/>
        <end position="215"/>
    </location>
</feature>
<dbReference type="AlphaFoldDB" id="A0A0B4D013"/>
<comment type="caution">
    <text evidence="2">The sequence shown here is derived from an EMBL/GenBank/DDBJ whole genome shotgun (WGS) entry which is preliminary data.</text>
</comment>
<name>A0A0B4D013_9FLAO</name>
<sequence>MIKVILKFGLFSLLFLGITAYSQEKKHFTGYSNILQGIIPNQKTDFWILVHSSYGKNQEVKTVGTKKDYTPQTSGFNLFPDENGFFYIVSSSGGKIEYITDLPAVKKFIGKIDNVEEAAIMLTAEGYFVDEEFNDLAGNYSEDNANYYLEVGKLTSKECPYQKKHFNITVSKAKGEITNTKDDGTYIELYNKKCTNNPRLLKIEKKETPKDEPKKSNSSTKRR</sequence>
<feature type="region of interest" description="Disordered" evidence="1">
    <location>
        <begin position="200"/>
        <end position="223"/>
    </location>
</feature>
<protein>
    <submittedName>
        <fullName evidence="2">Uncharacterized protein</fullName>
    </submittedName>
</protein>
<evidence type="ECO:0000313" key="2">
    <source>
        <dbReference type="EMBL" id="KIC61937.1"/>
    </source>
</evidence>
<dbReference type="STRING" id="363331.RM51_15390"/>
<accession>A0A0B4D013</accession>
<reference evidence="2 3" key="1">
    <citation type="submission" date="2014-12" db="EMBL/GenBank/DDBJ databases">
        <title>Genome sequencing of Chryseobacterium taiwanense TPW19.</title>
        <authorList>
            <person name="Tan P.W."/>
            <person name="Chan K.-G."/>
        </authorList>
    </citation>
    <scope>NUCLEOTIDE SEQUENCE [LARGE SCALE GENOMIC DNA]</scope>
    <source>
        <strain evidence="2 3">TPW19</strain>
    </source>
</reference>
<dbReference type="EMBL" id="JWTA01000015">
    <property type="protein sequence ID" value="KIC61937.1"/>
    <property type="molecule type" value="Genomic_DNA"/>
</dbReference>